<comment type="subcellular location">
    <subcellularLocation>
        <location evidence="1">Cell outer membrane</location>
    </subcellularLocation>
</comment>
<evidence type="ECO:0000256" key="3">
    <source>
        <dbReference type="ARBA" id="ARBA00022729"/>
    </source>
</evidence>
<evidence type="ECO:0000256" key="4">
    <source>
        <dbReference type="ARBA" id="ARBA00023136"/>
    </source>
</evidence>
<dbReference type="Proteomes" id="UP000824028">
    <property type="component" value="Unassembled WGS sequence"/>
</dbReference>
<evidence type="ECO:0000256" key="8">
    <source>
        <dbReference type="SAM" id="SignalP"/>
    </source>
</evidence>
<sequence length="339" mass="38141">MKAMNRYIRKTARLMLCLLTSAATLASCIYEDEVPCPVELRFVYDYNMEFADAFPHRVRDLQLYIFGQDGTLLDTRRATAPDGGFGETYRMNLQDLPAGTYTFLAWATDNAEAATKAYAFEPITTTRAALADLGLGIHPDAAEYCDLTLPDLWHGLLRDFTITGQEPAQATIHLVQDVKRFRVMLQRADGQRLATADYAFSITADNARLDYDNSILPSNAPTIYTPYSLEEANVANGRTTTGSLHALVGELNTLRLDATAPARFRVSHTAEGRDLFDLDLIHYLELMRLDRHADMPLQEYLDRENTWNVIFVIGGDAGSEHLLSIQINQWIMVFNETEL</sequence>
<comment type="caution">
    <text evidence="9">The sequence shown here is derived from an EMBL/GenBank/DDBJ whole genome shotgun (WGS) entry which is preliminary data.</text>
</comment>
<dbReference type="Gene3D" id="2.60.40.2100">
    <property type="match status" value="1"/>
</dbReference>
<accession>A0A9D2E8X3</accession>
<dbReference type="AlphaFoldDB" id="A0A9D2E8X3"/>
<feature type="signal peptide" evidence="8">
    <location>
        <begin position="1"/>
        <end position="26"/>
    </location>
</feature>
<proteinExistence type="inferred from homology"/>
<dbReference type="Pfam" id="PF08842">
    <property type="entry name" value="Mfa2"/>
    <property type="match status" value="1"/>
</dbReference>
<evidence type="ECO:0000313" key="9">
    <source>
        <dbReference type="EMBL" id="HIZ32982.1"/>
    </source>
</evidence>
<keyword evidence="5" id="KW-0564">Palmitate</keyword>
<dbReference type="Gene3D" id="2.60.40.2090">
    <property type="match status" value="1"/>
</dbReference>
<keyword evidence="6" id="KW-0998">Cell outer membrane</keyword>
<reference evidence="9" key="2">
    <citation type="submission" date="2021-04" db="EMBL/GenBank/DDBJ databases">
        <authorList>
            <person name="Gilroy R."/>
        </authorList>
    </citation>
    <scope>NUCLEOTIDE SEQUENCE</scope>
    <source>
        <strain evidence="9">ChiHjej9B8-1298</strain>
    </source>
</reference>
<evidence type="ECO:0000256" key="7">
    <source>
        <dbReference type="ARBA" id="ARBA00023288"/>
    </source>
</evidence>
<evidence type="ECO:0000256" key="5">
    <source>
        <dbReference type="ARBA" id="ARBA00023139"/>
    </source>
</evidence>
<comment type="similarity">
    <text evidence="2">Belongs to the bacteroidetes fimbrillin superfamily. FimB/Mfa2 family.</text>
</comment>
<gene>
    <name evidence="9" type="ORF">H9814_05455</name>
</gene>
<organism evidence="9 10">
    <name type="scientific">Candidatus Bacteroides merdigallinarum</name>
    <dbReference type="NCBI Taxonomy" id="2838473"/>
    <lineage>
        <taxon>Bacteria</taxon>
        <taxon>Pseudomonadati</taxon>
        <taxon>Bacteroidota</taxon>
        <taxon>Bacteroidia</taxon>
        <taxon>Bacteroidales</taxon>
        <taxon>Bacteroidaceae</taxon>
        <taxon>Bacteroides</taxon>
    </lineage>
</organism>
<reference evidence="9" key="1">
    <citation type="journal article" date="2021" name="PeerJ">
        <title>Extensive microbial diversity within the chicken gut microbiome revealed by metagenomics and culture.</title>
        <authorList>
            <person name="Gilroy R."/>
            <person name="Ravi A."/>
            <person name="Getino M."/>
            <person name="Pursley I."/>
            <person name="Horton D.L."/>
            <person name="Alikhan N.F."/>
            <person name="Baker D."/>
            <person name="Gharbi K."/>
            <person name="Hall N."/>
            <person name="Watson M."/>
            <person name="Adriaenssens E.M."/>
            <person name="Foster-Nyarko E."/>
            <person name="Jarju S."/>
            <person name="Secka A."/>
            <person name="Antonio M."/>
            <person name="Oren A."/>
            <person name="Chaudhuri R.R."/>
            <person name="La Ragione R."/>
            <person name="Hildebrand F."/>
            <person name="Pallen M.J."/>
        </authorList>
    </citation>
    <scope>NUCLEOTIDE SEQUENCE</scope>
    <source>
        <strain evidence="9">ChiHjej9B8-1298</strain>
    </source>
</reference>
<keyword evidence="3 8" id="KW-0732">Signal</keyword>
<evidence type="ECO:0000256" key="1">
    <source>
        <dbReference type="ARBA" id="ARBA00004442"/>
    </source>
</evidence>
<dbReference type="InterPro" id="IPR014941">
    <property type="entry name" value="FimB/Mfa2/Mfa3"/>
</dbReference>
<evidence type="ECO:0000256" key="2">
    <source>
        <dbReference type="ARBA" id="ARBA00007248"/>
    </source>
</evidence>
<evidence type="ECO:0000256" key="6">
    <source>
        <dbReference type="ARBA" id="ARBA00023237"/>
    </source>
</evidence>
<feature type="chain" id="PRO_5039191671" evidence="8">
    <location>
        <begin position="27"/>
        <end position="339"/>
    </location>
</feature>
<protein>
    <submittedName>
        <fullName evidence="9">FimB/Mfa2 family fimbrial subunit</fullName>
    </submittedName>
</protein>
<name>A0A9D2E8X3_9BACE</name>
<keyword evidence="7" id="KW-0449">Lipoprotein</keyword>
<dbReference type="GO" id="GO:0009279">
    <property type="term" value="C:cell outer membrane"/>
    <property type="evidence" value="ECO:0007669"/>
    <property type="project" value="UniProtKB-SubCell"/>
</dbReference>
<dbReference type="PROSITE" id="PS51257">
    <property type="entry name" value="PROKAR_LIPOPROTEIN"/>
    <property type="match status" value="1"/>
</dbReference>
<evidence type="ECO:0000313" key="10">
    <source>
        <dbReference type="Proteomes" id="UP000824028"/>
    </source>
</evidence>
<dbReference type="EMBL" id="DXBX01000039">
    <property type="protein sequence ID" value="HIZ32982.1"/>
    <property type="molecule type" value="Genomic_DNA"/>
</dbReference>
<keyword evidence="4" id="KW-0472">Membrane</keyword>